<dbReference type="Proteomes" id="UP001409585">
    <property type="component" value="Unassembled WGS sequence"/>
</dbReference>
<dbReference type="Pfam" id="PF19278">
    <property type="entry name" value="Hydant_A_C"/>
    <property type="match status" value="1"/>
</dbReference>
<dbReference type="AlphaFoldDB" id="A0AAV3TX74"/>
<protein>
    <submittedName>
        <fullName evidence="5">Hydantoinase/oxoprolinase family protein</fullName>
    </submittedName>
</protein>
<dbReference type="InterPro" id="IPR008040">
    <property type="entry name" value="Hydant_A_N"/>
</dbReference>
<keyword evidence="6" id="KW-1185">Reference proteome</keyword>
<feature type="region of interest" description="Disordered" evidence="1">
    <location>
        <begin position="593"/>
        <end position="623"/>
    </location>
</feature>
<evidence type="ECO:0000313" key="6">
    <source>
        <dbReference type="Proteomes" id="UP001409585"/>
    </source>
</evidence>
<feature type="domain" description="Hydantoinase A/oxoprolinase" evidence="2">
    <location>
        <begin position="209"/>
        <end position="485"/>
    </location>
</feature>
<evidence type="ECO:0000313" key="5">
    <source>
        <dbReference type="EMBL" id="GAA4930740.1"/>
    </source>
</evidence>
<dbReference type="GO" id="GO:0017168">
    <property type="term" value="F:5-oxoprolinase (ATP-hydrolyzing) activity"/>
    <property type="evidence" value="ECO:0007669"/>
    <property type="project" value="TreeGrafter"/>
</dbReference>
<evidence type="ECO:0000259" key="2">
    <source>
        <dbReference type="Pfam" id="PF01968"/>
    </source>
</evidence>
<reference evidence="6" key="1">
    <citation type="journal article" date="2019" name="Int. J. Syst. Evol. Microbiol.">
        <title>The Global Catalogue of Microorganisms (GCM) 10K type strain sequencing project: providing services to taxonomists for standard genome sequencing and annotation.</title>
        <authorList>
            <consortium name="The Broad Institute Genomics Platform"/>
            <consortium name="The Broad Institute Genome Sequencing Center for Infectious Disease"/>
            <person name="Wu L."/>
            <person name="Ma J."/>
        </authorList>
    </citation>
    <scope>NUCLEOTIDE SEQUENCE [LARGE SCALE GENOMIC DNA]</scope>
    <source>
        <strain evidence="6">JCM 19134</strain>
    </source>
</reference>
<dbReference type="PANTHER" id="PTHR11365:SF23">
    <property type="entry name" value="HYPOTHETICAL 5-OXOPROLINASE (EUROFUNG)-RELATED"/>
    <property type="match status" value="1"/>
</dbReference>
<gene>
    <name evidence="5" type="ORF">GCM10025791_03380</name>
</gene>
<dbReference type="InterPro" id="IPR045079">
    <property type="entry name" value="Oxoprolinase-like"/>
</dbReference>
<dbReference type="GO" id="GO:0006749">
    <property type="term" value="P:glutathione metabolic process"/>
    <property type="evidence" value="ECO:0007669"/>
    <property type="project" value="TreeGrafter"/>
</dbReference>
<dbReference type="RefSeq" id="WP_345416086.1">
    <property type="nucleotide sequence ID" value="NZ_AP031496.1"/>
</dbReference>
<sequence length="673" mass="70855">MPTPSEATTAFSHLLGVDTGGTFTDFVAVDLANGDYRPHKVLSTPDNPALAIVQGIEQLGLADAVAAGLVQIVHGSTVATNAALERKGVRTAYITNRGLADTLTIGRQTRRELYDLQPEPSQPPVPKELCLEIDCRRAANGSIVTELSDAAIAELAQQLAQLAPEAVAINLLFAHLNDAEERRIKATLEQHYFVSSSAFVLPEPGEYERGIATWLNAYLGPKVAGYMRYLQQAIHPSPLAVMQSNGGTMDAQQAGQRAVNMLLSGPAGGLSATQALAQQINQPRLLTFDMGGTSTDVALMDHGIKLTTEGHLGDWPIAVPMVDMHTIGAGGGSLAYVDAGGLLQVGPESAGAKPGPACYGLGGSQPTVTDANAVLGLLRPDNRLGGHMTLDAAAAEQALAPMARALETTVARAARGIVDVVNERMTAALRVISVNKGYNPKDFTLCCFGGAGGLHVCALADKLRMTRAVIPAMGGVFSALGMLCAPKVRQLSTAYPCALNAIATDKLDAIIADLSQQASEQLAAEGVDISQVSFNVSLDLRYCGQSFTLNVDFTDLAQAEQDFHRQHQHRYGHRLELDVELVTLRLRAEAPAAAPQATPAGASGLATAQNSAAQQRADLPGRGPTRIVHREDLQCGDVLTGPALICEALATTLIEANWIGTVDKFGNILLKKS</sequence>
<feature type="domain" description="Acetophenone carboxylase-like C-terminal" evidence="4">
    <location>
        <begin position="503"/>
        <end position="666"/>
    </location>
</feature>
<dbReference type="GO" id="GO:0005829">
    <property type="term" value="C:cytosol"/>
    <property type="evidence" value="ECO:0007669"/>
    <property type="project" value="TreeGrafter"/>
</dbReference>
<dbReference type="PANTHER" id="PTHR11365">
    <property type="entry name" value="5-OXOPROLINASE RELATED"/>
    <property type="match status" value="1"/>
</dbReference>
<dbReference type="Pfam" id="PF01968">
    <property type="entry name" value="Hydantoinase_A"/>
    <property type="match status" value="1"/>
</dbReference>
<feature type="compositionally biased region" description="Low complexity" evidence="1">
    <location>
        <begin position="593"/>
        <end position="602"/>
    </location>
</feature>
<dbReference type="InterPro" id="IPR002821">
    <property type="entry name" value="Hydantoinase_A"/>
</dbReference>
<dbReference type="EMBL" id="BAABLX010000003">
    <property type="protein sequence ID" value="GAA4930740.1"/>
    <property type="molecule type" value="Genomic_DNA"/>
</dbReference>
<dbReference type="InterPro" id="IPR049517">
    <property type="entry name" value="ACX-like_C"/>
</dbReference>
<feature type="domain" description="Hydantoinase/oxoprolinase N-terminal" evidence="3">
    <location>
        <begin position="15"/>
        <end position="190"/>
    </location>
</feature>
<evidence type="ECO:0000259" key="4">
    <source>
        <dbReference type="Pfam" id="PF19278"/>
    </source>
</evidence>
<proteinExistence type="predicted"/>
<evidence type="ECO:0000259" key="3">
    <source>
        <dbReference type="Pfam" id="PF05378"/>
    </source>
</evidence>
<comment type="caution">
    <text evidence="5">The sequence shown here is derived from an EMBL/GenBank/DDBJ whole genome shotgun (WGS) entry which is preliminary data.</text>
</comment>
<organism evidence="5 6">
    <name type="scientific">Halioxenophilus aromaticivorans</name>
    <dbReference type="NCBI Taxonomy" id="1306992"/>
    <lineage>
        <taxon>Bacteria</taxon>
        <taxon>Pseudomonadati</taxon>
        <taxon>Pseudomonadota</taxon>
        <taxon>Gammaproteobacteria</taxon>
        <taxon>Alteromonadales</taxon>
        <taxon>Alteromonadaceae</taxon>
        <taxon>Halioxenophilus</taxon>
    </lineage>
</organism>
<accession>A0AAV3TX74</accession>
<name>A0AAV3TX74_9ALTE</name>
<evidence type="ECO:0000256" key="1">
    <source>
        <dbReference type="SAM" id="MobiDB-lite"/>
    </source>
</evidence>
<dbReference type="Pfam" id="PF05378">
    <property type="entry name" value="Hydant_A_N"/>
    <property type="match status" value="1"/>
</dbReference>